<dbReference type="AlphaFoldDB" id="A0A382H8P8"/>
<evidence type="ECO:0000313" key="1">
    <source>
        <dbReference type="EMBL" id="SVB83674.1"/>
    </source>
</evidence>
<protein>
    <submittedName>
        <fullName evidence="1">Uncharacterized protein</fullName>
    </submittedName>
</protein>
<feature type="non-terminal residue" evidence="1">
    <location>
        <position position="263"/>
    </location>
</feature>
<dbReference type="InterPro" id="IPR029055">
    <property type="entry name" value="Ntn_hydrolases_N"/>
</dbReference>
<sequence length="263" mass="28458">MLCGEERNLIFTFSSTKIFQKNLLTPGILLGVLFSQPISESIPVHTYSIVALDAETGELGVAVQSHWFSVGSLVPWAKAGVGAVATQSFVKVDYGPDGLKLMEGGMSAESALNKLVLEDEGEAVRQVAMIDVKGNVATHTGSKCIYAAGHQIGNNYSVQANLMENETVWPAMAKAFENTEGDLADKMMAALYAAEGEGGDIRGKQSAAMLIVTGEPTGVPWKDVVMDIRVDDHAEPLKELKRLIRIHRAYQHANKGDHYLELE</sequence>
<name>A0A382H8P8_9ZZZZ</name>
<dbReference type="EMBL" id="UINC01059831">
    <property type="protein sequence ID" value="SVB83674.1"/>
    <property type="molecule type" value="Genomic_DNA"/>
</dbReference>
<dbReference type="Gene3D" id="3.60.20.10">
    <property type="entry name" value="Glutamine Phosphoribosylpyrophosphate, subunit 1, domain 1"/>
    <property type="match status" value="1"/>
</dbReference>
<gene>
    <name evidence="1" type="ORF">METZ01_LOCUS236528</name>
</gene>
<proteinExistence type="predicted"/>
<dbReference type="SUPFAM" id="SSF56235">
    <property type="entry name" value="N-terminal nucleophile aminohydrolases (Ntn hydrolases)"/>
    <property type="match status" value="1"/>
</dbReference>
<reference evidence="1" key="1">
    <citation type="submission" date="2018-05" db="EMBL/GenBank/DDBJ databases">
        <authorList>
            <person name="Lanie J.A."/>
            <person name="Ng W.-L."/>
            <person name="Kazmierczak K.M."/>
            <person name="Andrzejewski T.M."/>
            <person name="Davidsen T.M."/>
            <person name="Wayne K.J."/>
            <person name="Tettelin H."/>
            <person name="Glass J.I."/>
            <person name="Rusch D."/>
            <person name="Podicherti R."/>
            <person name="Tsui H.-C.T."/>
            <person name="Winkler M.E."/>
        </authorList>
    </citation>
    <scope>NUCLEOTIDE SEQUENCE</scope>
</reference>
<accession>A0A382H8P8</accession>
<dbReference type="InterPro" id="IPR010430">
    <property type="entry name" value="DUF1028"/>
</dbReference>
<organism evidence="1">
    <name type="scientific">marine metagenome</name>
    <dbReference type="NCBI Taxonomy" id="408172"/>
    <lineage>
        <taxon>unclassified sequences</taxon>
        <taxon>metagenomes</taxon>
        <taxon>ecological metagenomes</taxon>
    </lineage>
</organism>
<dbReference type="PANTHER" id="PTHR39328">
    <property type="entry name" value="BLL2871 PROTEIN"/>
    <property type="match status" value="1"/>
</dbReference>
<dbReference type="PANTHER" id="PTHR39328:SF1">
    <property type="entry name" value="BLL2871 PROTEIN"/>
    <property type="match status" value="1"/>
</dbReference>
<dbReference type="Pfam" id="PF06267">
    <property type="entry name" value="DUF1028"/>
    <property type="match status" value="1"/>
</dbReference>